<dbReference type="Proteomes" id="UP000541109">
    <property type="component" value="Unassembled WGS sequence"/>
</dbReference>
<evidence type="ECO:0000313" key="12">
    <source>
        <dbReference type="Proteomes" id="UP000541109"/>
    </source>
</evidence>
<sequence length="181" mass="19313">MARLLLSLADGASSAVRIIGQIAAWSGLVLVLTVAFNVLARYFFSYGSVALQEAEWHLMGVGALFGMSYGLNQGAEVRVDVVYDRLPRRLQVFVEVLGNLLLFAVAVLIAWLSARYVQSSYAINEGSPDPGGLPMRYLLKAAMPVAFVLLAVQALARAAADIGRHLAPIPVAPSGEAESLI</sequence>
<dbReference type="GO" id="GO:0005886">
    <property type="term" value="C:plasma membrane"/>
    <property type="evidence" value="ECO:0007669"/>
    <property type="project" value="UniProtKB-SubCell"/>
</dbReference>
<comment type="caution">
    <text evidence="9">Lacks conserved residue(s) required for the propagation of feature annotation.</text>
</comment>
<evidence type="ECO:0000256" key="5">
    <source>
        <dbReference type="ARBA" id="ARBA00022692"/>
    </source>
</evidence>
<dbReference type="RefSeq" id="WP_182166143.1">
    <property type="nucleotide sequence ID" value="NZ_JACFXV010000057.1"/>
</dbReference>
<comment type="function">
    <text evidence="9">Part of the tripartite ATP-independent periplasmic (TRAP) transport system.</text>
</comment>
<evidence type="ECO:0000256" key="8">
    <source>
        <dbReference type="ARBA" id="ARBA00038436"/>
    </source>
</evidence>
<evidence type="ECO:0000259" key="10">
    <source>
        <dbReference type="Pfam" id="PF04290"/>
    </source>
</evidence>
<protein>
    <recommendedName>
        <fullName evidence="9">TRAP transporter small permease protein</fullName>
    </recommendedName>
</protein>
<comment type="subcellular location">
    <subcellularLocation>
        <location evidence="1 9">Cell inner membrane</location>
        <topology evidence="1 9">Multi-pass membrane protein</topology>
    </subcellularLocation>
</comment>
<feature type="transmembrane region" description="Helical" evidence="9">
    <location>
        <begin position="24"/>
        <end position="44"/>
    </location>
</feature>
<feature type="transmembrane region" description="Helical" evidence="9">
    <location>
        <begin position="137"/>
        <end position="156"/>
    </location>
</feature>
<comment type="subunit">
    <text evidence="9">The complex comprises the extracytoplasmic solute receptor protein and the two transmembrane proteins.</text>
</comment>
<dbReference type="InterPro" id="IPR055348">
    <property type="entry name" value="DctQ"/>
</dbReference>
<gene>
    <name evidence="11" type="ORF">H2509_13575</name>
</gene>
<evidence type="ECO:0000256" key="2">
    <source>
        <dbReference type="ARBA" id="ARBA00022448"/>
    </source>
</evidence>
<evidence type="ECO:0000256" key="9">
    <source>
        <dbReference type="RuleBase" id="RU369079"/>
    </source>
</evidence>
<dbReference type="Pfam" id="PF04290">
    <property type="entry name" value="DctQ"/>
    <property type="match status" value="1"/>
</dbReference>
<evidence type="ECO:0000256" key="7">
    <source>
        <dbReference type="ARBA" id="ARBA00023136"/>
    </source>
</evidence>
<feature type="transmembrane region" description="Helical" evidence="9">
    <location>
        <begin position="92"/>
        <end position="117"/>
    </location>
</feature>
<keyword evidence="4 9" id="KW-0997">Cell inner membrane</keyword>
<evidence type="ECO:0000256" key="3">
    <source>
        <dbReference type="ARBA" id="ARBA00022475"/>
    </source>
</evidence>
<dbReference type="InterPro" id="IPR007387">
    <property type="entry name" value="TRAP_DctQ"/>
</dbReference>
<keyword evidence="7 9" id="KW-0472">Membrane</keyword>
<keyword evidence="6 9" id="KW-1133">Transmembrane helix</keyword>
<dbReference type="GO" id="GO:0022857">
    <property type="term" value="F:transmembrane transporter activity"/>
    <property type="evidence" value="ECO:0007669"/>
    <property type="project" value="UniProtKB-UniRule"/>
</dbReference>
<proteinExistence type="inferred from homology"/>
<evidence type="ECO:0000256" key="4">
    <source>
        <dbReference type="ARBA" id="ARBA00022519"/>
    </source>
</evidence>
<dbReference type="EMBL" id="JACFXV010000057">
    <property type="protein sequence ID" value="MBA5778154.1"/>
    <property type="molecule type" value="Genomic_DNA"/>
</dbReference>
<comment type="caution">
    <text evidence="11">The sequence shown here is derived from an EMBL/GenBank/DDBJ whole genome shotgun (WGS) entry which is preliminary data.</text>
</comment>
<organism evidence="11 12">
    <name type="scientific">Stappia albiluteola</name>
    <dbReference type="NCBI Taxonomy" id="2758565"/>
    <lineage>
        <taxon>Bacteria</taxon>
        <taxon>Pseudomonadati</taxon>
        <taxon>Pseudomonadota</taxon>
        <taxon>Alphaproteobacteria</taxon>
        <taxon>Hyphomicrobiales</taxon>
        <taxon>Stappiaceae</taxon>
        <taxon>Stappia</taxon>
    </lineage>
</organism>
<evidence type="ECO:0000256" key="1">
    <source>
        <dbReference type="ARBA" id="ARBA00004429"/>
    </source>
</evidence>
<keyword evidence="5 9" id="KW-0812">Transmembrane</keyword>
<keyword evidence="3" id="KW-1003">Cell membrane</keyword>
<name>A0A839AGU5_9HYPH</name>
<dbReference type="AlphaFoldDB" id="A0A839AGU5"/>
<evidence type="ECO:0000256" key="6">
    <source>
        <dbReference type="ARBA" id="ARBA00022989"/>
    </source>
</evidence>
<keyword evidence="2 9" id="KW-0813">Transport</keyword>
<comment type="similarity">
    <text evidence="8 9">Belongs to the TRAP transporter small permease family.</text>
</comment>
<dbReference type="PANTHER" id="PTHR35011">
    <property type="entry name" value="2,3-DIKETO-L-GULONATE TRAP TRANSPORTER SMALL PERMEASE PROTEIN YIAM"/>
    <property type="match status" value="1"/>
</dbReference>
<evidence type="ECO:0000313" key="11">
    <source>
        <dbReference type="EMBL" id="MBA5778154.1"/>
    </source>
</evidence>
<reference evidence="11 12" key="1">
    <citation type="submission" date="2020-07" db="EMBL/GenBank/DDBJ databases">
        <title>Stappia sp., F7233, whole genome shotgun sequencing project.</title>
        <authorList>
            <person name="Jiang S."/>
            <person name="Liu Z.W."/>
            <person name="Du Z.J."/>
        </authorList>
    </citation>
    <scope>NUCLEOTIDE SEQUENCE [LARGE SCALE GENOMIC DNA]</scope>
    <source>
        <strain evidence="11 12">F7233</strain>
    </source>
</reference>
<dbReference type="PANTHER" id="PTHR35011:SF4">
    <property type="entry name" value="SLL1102 PROTEIN"/>
    <property type="match status" value="1"/>
</dbReference>
<keyword evidence="12" id="KW-1185">Reference proteome</keyword>
<accession>A0A839AGU5</accession>
<feature type="domain" description="Tripartite ATP-independent periplasmic transporters DctQ component" evidence="10">
    <location>
        <begin position="30"/>
        <end position="161"/>
    </location>
</feature>